<protein>
    <submittedName>
        <fullName evidence="2">Response regulator</fullName>
    </submittedName>
</protein>
<evidence type="ECO:0000256" key="1">
    <source>
        <dbReference type="SAM" id="Coils"/>
    </source>
</evidence>
<dbReference type="EMBL" id="JANURM010000021">
    <property type="protein sequence ID" value="MDL0089787.1"/>
    <property type="molecule type" value="Genomic_DNA"/>
</dbReference>
<evidence type="ECO:0000313" key="3">
    <source>
        <dbReference type="Proteomes" id="UP001173801"/>
    </source>
</evidence>
<reference evidence="2" key="1">
    <citation type="submission" date="2022-08" db="EMBL/GenBank/DDBJ databases">
        <authorList>
            <person name="Wang H."/>
        </authorList>
    </citation>
    <scope>NUCLEOTIDE SEQUENCE</scope>
    <source>
        <strain evidence="2">PS10</strain>
    </source>
</reference>
<keyword evidence="1" id="KW-0175">Coiled coil</keyword>
<name>A0ABT7HS98_9BACT</name>
<dbReference type="RefSeq" id="WP_284938526.1">
    <property type="nucleotide sequence ID" value="NZ_JANURM010000021.1"/>
</dbReference>
<accession>A0ABT7HS98</accession>
<evidence type="ECO:0000313" key="2">
    <source>
        <dbReference type="EMBL" id="MDL0089787.1"/>
    </source>
</evidence>
<sequence length="547" mass="61968">MMISTNYTQNTLTLDDFIKQINTAINNQKPEKERLVDEAKRLISDSIFGITDNITILSINGEKVDKTDLFDYFTQNKLFEKSQQKAKIFGGVNQNTLVPMLSNIDTKSLNLNSYAKESVLKTNYGDVKVFVDFYDDNDKLGVGELGTNADLFFIDSNKDGLISPADKLYDKLKVRGFDKDGNEKIMSFKEAVGTLRLSEFIKDDIKNHSADLALPISNKMDYRTTNYNSNPYTNFDAKSRYQKLENSELKSFFAQNANSDDWVDLTNNKIFNQASKYINFAYVKKDLAGNFKLAQFNPIITPDSGTGTDNPGFSYVNHQRTNLLNFEQEYKQTLNAYRDKIDTLSKALIENNVENADELISKLRTTKSPYLTQLESEFKEATGLDFSMHNLQKAKNAFLKDPTKAAAAMTDTDSVVAMKLNENGTITLKFDSGRTIEVDEIYSDTGTLLYANDEQESIISVNLNQNPQELDFDKTAIKDDDKYKTLKEIGAQFIKSVATKHGTQFLITLANNEKISTNELYNIATTKEILKHIDPKDKLYQKVDKLA</sequence>
<feature type="coiled-coil region" evidence="1">
    <location>
        <begin position="327"/>
        <end position="366"/>
    </location>
</feature>
<keyword evidence="3" id="KW-1185">Reference proteome</keyword>
<dbReference type="Proteomes" id="UP001173801">
    <property type="component" value="Unassembled WGS sequence"/>
</dbReference>
<comment type="caution">
    <text evidence="2">The sequence shown here is derived from an EMBL/GenBank/DDBJ whole genome shotgun (WGS) entry which is preliminary data.</text>
</comment>
<reference evidence="2" key="2">
    <citation type="journal article" date="2023" name="Microorganisms">
        <title>Isolation and Genomic Characteristics of Cat-Borne Campylobacter felis sp. nov. and Sheep-Borne Campylobacter ovis sp. nov.</title>
        <authorList>
            <person name="Wang H."/>
            <person name="Li Y."/>
            <person name="Gu Y."/>
            <person name="Zhou G."/>
            <person name="Chen X."/>
            <person name="Zhang X."/>
            <person name="Shao Z."/>
            <person name="Zhang J."/>
            <person name="Zhang M."/>
        </authorList>
    </citation>
    <scope>NUCLEOTIDE SEQUENCE</scope>
    <source>
        <strain evidence="2">PS10</strain>
    </source>
</reference>
<organism evidence="2 3">
    <name type="scientific">Campylobacter gastrosuis</name>
    <dbReference type="NCBI Taxonomy" id="2974576"/>
    <lineage>
        <taxon>Bacteria</taxon>
        <taxon>Pseudomonadati</taxon>
        <taxon>Campylobacterota</taxon>
        <taxon>Epsilonproteobacteria</taxon>
        <taxon>Campylobacterales</taxon>
        <taxon>Campylobacteraceae</taxon>
        <taxon>Campylobacter</taxon>
    </lineage>
</organism>
<gene>
    <name evidence="2" type="ORF">NYG85_10490</name>
</gene>
<proteinExistence type="predicted"/>